<comment type="caution">
    <text evidence="2">The sequence shown here is derived from an EMBL/GenBank/DDBJ whole genome shotgun (WGS) entry which is preliminary data.</text>
</comment>
<dbReference type="OrthoDB" id="3217921at2"/>
<feature type="region of interest" description="Disordered" evidence="1">
    <location>
        <begin position="1"/>
        <end position="68"/>
    </location>
</feature>
<sequence>MGRGRQKAKATRQAREMKYFSPDTDYTALERELSKNAGSQSKSSGYQYDDEDDYAEYADKYADDYQEK</sequence>
<proteinExistence type="predicted"/>
<reference evidence="2 3" key="1">
    <citation type="submission" date="2019-03" db="EMBL/GenBank/DDBJ databases">
        <title>Diversity of the mouse oral microbiome.</title>
        <authorList>
            <person name="Joseph S."/>
            <person name="Aduse-Opoku J."/>
            <person name="Curtis M."/>
            <person name="Wade W."/>
            <person name="Hashim A."/>
        </authorList>
    </citation>
    <scope>NUCLEOTIDE SEQUENCE [LARGE SCALE GENOMIC DNA]</scope>
    <source>
        <strain evidence="3">irhom_31</strain>
    </source>
</reference>
<gene>
    <name evidence="2" type="ORF">E4U03_06225</name>
</gene>
<dbReference type="EMBL" id="SPQC01000018">
    <property type="protein sequence ID" value="TFU22367.1"/>
    <property type="molecule type" value="Genomic_DNA"/>
</dbReference>
<feature type="compositionally biased region" description="Basic residues" evidence="1">
    <location>
        <begin position="1"/>
        <end position="12"/>
    </location>
</feature>
<protein>
    <submittedName>
        <fullName evidence="2">DUF3073 domain-containing protein</fullName>
    </submittedName>
</protein>
<feature type="compositionally biased region" description="Polar residues" evidence="1">
    <location>
        <begin position="36"/>
        <end position="45"/>
    </location>
</feature>
<evidence type="ECO:0000313" key="2">
    <source>
        <dbReference type="EMBL" id="TFU22367.1"/>
    </source>
</evidence>
<organism evidence="2 3">
    <name type="scientific">Rothia nasimurium</name>
    <dbReference type="NCBI Taxonomy" id="85336"/>
    <lineage>
        <taxon>Bacteria</taxon>
        <taxon>Bacillati</taxon>
        <taxon>Actinomycetota</taxon>
        <taxon>Actinomycetes</taxon>
        <taxon>Micrococcales</taxon>
        <taxon>Micrococcaceae</taxon>
        <taxon>Rothia</taxon>
    </lineage>
</organism>
<dbReference type="Proteomes" id="UP000297951">
    <property type="component" value="Unassembled WGS sequence"/>
</dbReference>
<dbReference type="RefSeq" id="WP_135012516.1">
    <property type="nucleotide sequence ID" value="NZ_CAKMRZ010000006.1"/>
</dbReference>
<name>A0A4Y9F4N7_9MICC</name>
<accession>A0A4Y9F4N7</accession>
<evidence type="ECO:0000256" key="1">
    <source>
        <dbReference type="SAM" id="MobiDB-lite"/>
    </source>
</evidence>
<evidence type="ECO:0000313" key="3">
    <source>
        <dbReference type="Proteomes" id="UP000297951"/>
    </source>
</evidence>
<dbReference type="InterPro" id="IPR021426">
    <property type="entry name" value="DUF3073"/>
</dbReference>
<dbReference type="STRING" id="85336.A7979_03790"/>
<dbReference type="Pfam" id="PF11273">
    <property type="entry name" value="DUF3073"/>
    <property type="match status" value="1"/>
</dbReference>
<feature type="compositionally biased region" description="Basic and acidic residues" evidence="1">
    <location>
        <begin position="57"/>
        <end position="68"/>
    </location>
</feature>
<dbReference type="AlphaFoldDB" id="A0A4Y9F4N7"/>